<reference evidence="2" key="1">
    <citation type="submission" date="2020-10" db="EMBL/GenBank/DDBJ databases">
        <authorList>
            <person name="Han B."/>
            <person name="Lu T."/>
            <person name="Zhao Q."/>
            <person name="Huang X."/>
            <person name="Zhao Y."/>
        </authorList>
    </citation>
    <scope>NUCLEOTIDE SEQUENCE</scope>
</reference>
<gene>
    <name evidence="2" type="ORF">NCGR_LOCUS45687</name>
</gene>
<organism evidence="2 3">
    <name type="scientific">Miscanthus lutarioriparius</name>
    <dbReference type="NCBI Taxonomy" id="422564"/>
    <lineage>
        <taxon>Eukaryota</taxon>
        <taxon>Viridiplantae</taxon>
        <taxon>Streptophyta</taxon>
        <taxon>Embryophyta</taxon>
        <taxon>Tracheophyta</taxon>
        <taxon>Spermatophyta</taxon>
        <taxon>Magnoliopsida</taxon>
        <taxon>Liliopsida</taxon>
        <taxon>Poales</taxon>
        <taxon>Poaceae</taxon>
        <taxon>PACMAD clade</taxon>
        <taxon>Panicoideae</taxon>
        <taxon>Andropogonodae</taxon>
        <taxon>Andropogoneae</taxon>
        <taxon>Saccharinae</taxon>
        <taxon>Miscanthus</taxon>
    </lineage>
</organism>
<dbReference type="OrthoDB" id="659944at2759"/>
<dbReference type="PANTHER" id="PTHR33085">
    <property type="entry name" value="OS12G0113100 PROTEIN-RELATED"/>
    <property type="match status" value="1"/>
</dbReference>
<dbReference type="PANTHER" id="PTHR33085:SF60">
    <property type="entry name" value="OS04G0422800 PROTEIN"/>
    <property type="match status" value="1"/>
</dbReference>
<feature type="compositionally biased region" description="Basic residues" evidence="1">
    <location>
        <begin position="1"/>
        <end position="10"/>
    </location>
</feature>
<dbReference type="AlphaFoldDB" id="A0A811QMT7"/>
<proteinExistence type="predicted"/>
<sequence>MSKRKRKRKRPRDDDHEPERLGSGNRPSNRPCLGRCSAYLSESAMSAMQQHLYVVVDDWERGYSVHRFDADDFGADPNAGGGMDAARPVVRMGALHPHSWSFAAHGRKILAMQPPEYSPGIPVFDTETMGMAVWPHPQSSLHGDFGSRPLYISAGGRLLAFVYPFVEMLGPDLPRPTDESWSWASIEPPPPFVSSVVSGYAVHPDGRTVFVSVKDWRPDIPGKICSHYLDCRQSTFTFDMERHQWTHVVEWLLPFKGQAHYDRELDAWVGLCLYKQGAGRVCCSDVPAVPPHDGASGGGGGETTMPACKLGQDVLFETTDTRQHLGATLVYMGDSRFCMVERQDCDAYARTRLVKMTRFFLKSVYAQV</sequence>
<evidence type="ECO:0000313" key="3">
    <source>
        <dbReference type="Proteomes" id="UP000604825"/>
    </source>
</evidence>
<evidence type="ECO:0000256" key="1">
    <source>
        <dbReference type="SAM" id="MobiDB-lite"/>
    </source>
</evidence>
<dbReference type="InterPro" id="IPR012871">
    <property type="entry name" value="DUF1668_ORYSA"/>
</dbReference>
<comment type="caution">
    <text evidence="2">The sequence shown here is derived from an EMBL/GenBank/DDBJ whole genome shotgun (WGS) entry which is preliminary data.</text>
</comment>
<dbReference type="Pfam" id="PF07893">
    <property type="entry name" value="DUF1668"/>
    <property type="match status" value="1"/>
</dbReference>
<dbReference type="EMBL" id="CAJGYO010000012">
    <property type="protein sequence ID" value="CAD6262331.1"/>
    <property type="molecule type" value="Genomic_DNA"/>
</dbReference>
<feature type="compositionally biased region" description="Basic and acidic residues" evidence="1">
    <location>
        <begin position="11"/>
        <end position="20"/>
    </location>
</feature>
<name>A0A811QMT7_9POAL</name>
<evidence type="ECO:0000313" key="2">
    <source>
        <dbReference type="EMBL" id="CAD6262331.1"/>
    </source>
</evidence>
<dbReference type="Proteomes" id="UP000604825">
    <property type="component" value="Unassembled WGS sequence"/>
</dbReference>
<keyword evidence="3" id="KW-1185">Reference proteome</keyword>
<protein>
    <submittedName>
        <fullName evidence="2">Uncharacterized protein</fullName>
    </submittedName>
</protein>
<accession>A0A811QMT7</accession>
<feature type="region of interest" description="Disordered" evidence="1">
    <location>
        <begin position="1"/>
        <end position="29"/>
    </location>
</feature>